<comment type="caution">
    <text evidence="2">The sequence shown here is derived from an EMBL/GenBank/DDBJ whole genome shotgun (WGS) entry which is preliminary data.</text>
</comment>
<evidence type="ECO:0000313" key="2">
    <source>
        <dbReference type="EMBL" id="TWH80985.1"/>
    </source>
</evidence>
<dbReference type="OrthoDB" id="2885253at2"/>
<dbReference type="GeneID" id="65405496"/>
<gene>
    <name evidence="2" type="ORF">IQ19_04402</name>
</gene>
<feature type="transmembrane region" description="Helical" evidence="1">
    <location>
        <begin position="7"/>
        <end position="27"/>
    </location>
</feature>
<keyword evidence="1" id="KW-0472">Membrane</keyword>
<keyword evidence="1" id="KW-1133">Transmembrane helix</keyword>
<dbReference type="Proteomes" id="UP000318667">
    <property type="component" value="Unassembled WGS sequence"/>
</dbReference>
<name>A0A562JDD3_9BACI</name>
<keyword evidence="1" id="KW-0812">Transmembrane</keyword>
<organism evidence="2 3">
    <name type="scientific">Cytobacillus oceanisediminis</name>
    <dbReference type="NCBI Taxonomy" id="665099"/>
    <lineage>
        <taxon>Bacteria</taxon>
        <taxon>Bacillati</taxon>
        <taxon>Bacillota</taxon>
        <taxon>Bacilli</taxon>
        <taxon>Bacillales</taxon>
        <taxon>Bacillaceae</taxon>
        <taxon>Cytobacillus</taxon>
    </lineage>
</organism>
<dbReference type="RefSeq" id="WP_144544889.1">
    <property type="nucleotide sequence ID" value="NZ_CBCSDC010000020.1"/>
</dbReference>
<feature type="transmembrane region" description="Helical" evidence="1">
    <location>
        <begin position="39"/>
        <end position="58"/>
    </location>
</feature>
<dbReference type="AlphaFoldDB" id="A0A562JDD3"/>
<evidence type="ECO:0000313" key="3">
    <source>
        <dbReference type="Proteomes" id="UP000318667"/>
    </source>
</evidence>
<reference evidence="2 3" key="1">
    <citation type="journal article" date="2015" name="Stand. Genomic Sci.">
        <title>Genomic Encyclopedia of Bacterial and Archaeal Type Strains, Phase III: the genomes of soil and plant-associated and newly described type strains.</title>
        <authorList>
            <person name="Whitman W.B."/>
            <person name="Woyke T."/>
            <person name="Klenk H.P."/>
            <person name="Zhou Y."/>
            <person name="Lilburn T.G."/>
            <person name="Beck B.J."/>
            <person name="De Vos P."/>
            <person name="Vandamme P."/>
            <person name="Eisen J.A."/>
            <person name="Garrity G."/>
            <person name="Hugenholtz P."/>
            <person name="Kyrpides N.C."/>
        </authorList>
    </citation>
    <scope>NUCLEOTIDE SEQUENCE [LARGE SCALE GENOMIC DNA]</scope>
    <source>
        <strain evidence="2 3">CGMCC 1.10115</strain>
    </source>
</reference>
<proteinExistence type="predicted"/>
<evidence type="ECO:0000256" key="1">
    <source>
        <dbReference type="SAM" id="Phobius"/>
    </source>
</evidence>
<protein>
    <submittedName>
        <fullName evidence="2">Uncharacterized protein</fullName>
    </submittedName>
</protein>
<sequence>MKVWISLLLGLVICIILSYLFLDYNVWTTHQMGENSESNGFLIIVAVFILIYVFWKLIERKKES</sequence>
<accession>A0A562JDD3</accession>
<dbReference type="EMBL" id="VLKI01000018">
    <property type="protein sequence ID" value="TWH80985.1"/>
    <property type="molecule type" value="Genomic_DNA"/>
</dbReference>
<keyword evidence="3" id="KW-1185">Reference proteome</keyword>